<sequence>MFLKGIINKAKERKERERQTKAVPIPPPRSTNPEPQASPIVGSSHPRPDTPIIFRKVDPDWTPDTTQWTWDNPWPHQEHLSGEEWKNVGRNACNEWFDEAEDDGVDWELYGDAFLIAVNLINMNMYLAQLYETVTAKNFLSTYLQGNKDTSLMHFKPYIYYQTFVSIINKASKEGNKNMSRLSKPSGPAIARKKLTLMDKVGIIGFNMREMEESPHQALGYARICVKELLQQGALAR</sequence>
<feature type="region of interest" description="Disordered" evidence="1">
    <location>
        <begin position="1"/>
        <end position="49"/>
    </location>
</feature>
<dbReference type="Proteomes" id="UP000194127">
    <property type="component" value="Unassembled WGS sequence"/>
</dbReference>
<name>A0A1X6MW84_9APHY</name>
<keyword evidence="3" id="KW-1185">Reference proteome</keyword>
<accession>A0A1X6MW84</accession>
<dbReference type="GeneID" id="36331040"/>
<dbReference type="RefSeq" id="XP_024337428.1">
    <property type="nucleotide sequence ID" value="XM_024486091.1"/>
</dbReference>
<dbReference type="AlphaFoldDB" id="A0A1X6MW84"/>
<organism evidence="2 3">
    <name type="scientific">Postia placenta MAD-698-R-SB12</name>
    <dbReference type="NCBI Taxonomy" id="670580"/>
    <lineage>
        <taxon>Eukaryota</taxon>
        <taxon>Fungi</taxon>
        <taxon>Dikarya</taxon>
        <taxon>Basidiomycota</taxon>
        <taxon>Agaricomycotina</taxon>
        <taxon>Agaricomycetes</taxon>
        <taxon>Polyporales</taxon>
        <taxon>Adustoporiaceae</taxon>
        <taxon>Rhodonia</taxon>
    </lineage>
</organism>
<feature type="compositionally biased region" description="Basic and acidic residues" evidence="1">
    <location>
        <begin position="9"/>
        <end position="20"/>
    </location>
</feature>
<evidence type="ECO:0000313" key="3">
    <source>
        <dbReference type="Proteomes" id="UP000194127"/>
    </source>
</evidence>
<reference evidence="2 3" key="1">
    <citation type="submission" date="2017-04" db="EMBL/GenBank/DDBJ databases">
        <title>Genome Sequence of the Model Brown-Rot Fungus Postia placenta SB12.</title>
        <authorList>
            <consortium name="DOE Joint Genome Institute"/>
            <person name="Gaskell J."/>
            <person name="Kersten P."/>
            <person name="Larrondo L.F."/>
            <person name="Canessa P."/>
            <person name="Martinez D."/>
            <person name="Hibbett D."/>
            <person name="Schmoll M."/>
            <person name="Kubicek C.P."/>
            <person name="Martinez A.T."/>
            <person name="Yadav J."/>
            <person name="Master E."/>
            <person name="Magnuson J.K."/>
            <person name="James T."/>
            <person name="Yaver D."/>
            <person name="Berka R."/>
            <person name="Labutti K."/>
            <person name="Lipzen A."/>
            <person name="Aerts A."/>
            <person name="Barry K."/>
            <person name="Henrissat B."/>
            <person name="Blanchette R."/>
            <person name="Grigoriev I."/>
            <person name="Cullen D."/>
        </authorList>
    </citation>
    <scope>NUCLEOTIDE SEQUENCE [LARGE SCALE GENOMIC DNA]</scope>
    <source>
        <strain evidence="2 3">MAD-698-R-SB12</strain>
    </source>
</reference>
<gene>
    <name evidence="2" type="ORF">POSPLADRAFT_1147676</name>
</gene>
<dbReference type="OrthoDB" id="2758439at2759"/>
<dbReference type="EMBL" id="KZ110600">
    <property type="protein sequence ID" value="OSX60634.1"/>
    <property type="molecule type" value="Genomic_DNA"/>
</dbReference>
<evidence type="ECO:0000256" key="1">
    <source>
        <dbReference type="SAM" id="MobiDB-lite"/>
    </source>
</evidence>
<proteinExistence type="predicted"/>
<protein>
    <submittedName>
        <fullName evidence="2">Uncharacterized protein</fullName>
    </submittedName>
</protein>
<evidence type="ECO:0000313" key="2">
    <source>
        <dbReference type="EMBL" id="OSX60634.1"/>
    </source>
</evidence>